<dbReference type="InterPro" id="IPR011330">
    <property type="entry name" value="Glyco_hydro/deAcase_b/a-brl"/>
</dbReference>
<dbReference type="InterPro" id="IPR052740">
    <property type="entry name" value="CE4"/>
</dbReference>
<dbReference type="PANTHER" id="PTHR45985">
    <property type="match status" value="1"/>
</dbReference>
<reference evidence="3 4" key="1">
    <citation type="submission" date="2022-01" db="EMBL/GenBank/DDBJ databases">
        <title>A chromosomal length assembly of Cordylochernes scorpioides.</title>
        <authorList>
            <person name="Zeh D."/>
            <person name="Zeh J."/>
        </authorList>
    </citation>
    <scope>NUCLEOTIDE SEQUENCE [LARGE SCALE GENOMIC DNA]</scope>
    <source>
        <strain evidence="3">IN4F17</strain>
        <tissue evidence="3">Whole Body</tissue>
    </source>
</reference>
<dbReference type="InterPro" id="IPR002509">
    <property type="entry name" value="NODB_dom"/>
</dbReference>
<dbReference type="SUPFAM" id="SSF88713">
    <property type="entry name" value="Glycoside hydrolase/deacetylase"/>
    <property type="match status" value="1"/>
</dbReference>
<feature type="signal peptide" evidence="1">
    <location>
        <begin position="1"/>
        <end position="19"/>
    </location>
</feature>
<protein>
    <submittedName>
        <fullName evidence="3">Cda9</fullName>
    </submittedName>
</protein>
<gene>
    <name evidence="3" type="ORF">LAZ67_20001190</name>
</gene>
<accession>A0ABY6LMM0</accession>
<proteinExistence type="predicted"/>
<organism evidence="3 4">
    <name type="scientific">Cordylochernes scorpioides</name>
    <dbReference type="NCBI Taxonomy" id="51811"/>
    <lineage>
        <taxon>Eukaryota</taxon>
        <taxon>Metazoa</taxon>
        <taxon>Ecdysozoa</taxon>
        <taxon>Arthropoda</taxon>
        <taxon>Chelicerata</taxon>
        <taxon>Arachnida</taxon>
        <taxon>Pseudoscorpiones</taxon>
        <taxon>Cheliferoidea</taxon>
        <taxon>Chernetidae</taxon>
        <taxon>Cordylochernes</taxon>
    </lineage>
</organism>
<dbReference type="Proteomes" id="UP001235939">
    <property type="component" value="Chromosome 20"/>
</dbReference>
<sequence>MRFPLVAAVLAVLAGGAQCRPQFVMLTFDDAVNIANLPTYRDLLTPARRNAGNNCTVKATFFVSHDYTDYSKVHWLYRNGHEIAVHSVSHHSNTDYWRTAKEQQWREEAEGMRKLLVDHAAMPEADIQGHRAPFLQTAGDVTLQALSGFRYDSSYPSRKVVLPLSPYDLKNGFKQDCVIAPCPGNSFPGMWEVPLTGWTREPVTDEEELPLTCSMADACVPYPEGVNDTLDYLKHNFLRHYQSNRAPFPVFLHQAWLRHPLRWEAYLQFVNWLTEKNDVFLVTVRQVLDYLEKPVSLEEYVKQPCRSSKIPPGTKCRPKRCHYPTTKLGIERNLFTCAEQCPEVYPWVGPIPG</sequence>
<name>A0ABY6LMM0_9ARAC</name>
<dbReference type="Gene3D" id="3.20.20.370">
    <property type="entry name" value="Glycoside hydrolase/deacetylase"/>
    <property type="match status" value="1"/>
</dbReference>
<feature type="chain" id="PRO_5046998033" evidence="1">
    <location>
        <begin position="20"/>
        <end position="353"/>
    </location>
</feature>
<evidence type="ECO:0000313" key="4">
    <source>
        <dbReference type="Proteomes" id="UP001235939"/>
    </source>
</evidence>
<evidence type="ECO:0000259" key="2">
    <source>
        <dbReference type="Pfam" id="PF01522"/>
    </source>
</evidence>
<feature type="domain" description="NodB homology" evidence="2">
    <location>
        <begin position="21"/>
        <end position="137"/>
    </location>
</feature>
<dbReference type="Pfam" id="PF01522">
    <property type="entry name" value="Polysacc_deac_1"/>
    <property type="match status" value="1"/>
</dbReference>
<keyword evidence="1" id="KW-0732">Signal</keyword>
<evidence type="ECO:0000256" key="1">
    <source>
        <dbReference type="SAM" id="SignalP"/>
    </source>
</evidence>
<evidence type="ECO:0000313" key="3">
    <source>
        <dbReference type="EMBL" id="UYV81437.1"/>
    </source>
</evidence>
<keyword evidence="4" id="KW-1185">Reference proteome</keyword>
<dbReference type="PANTHER" id="PTHR45985:SF8">
    <property type="entry name" value="CHITIN DEACETYLASE-LIKE 9, ISOFORM A"/>
    <property type="match status" value="1"/>
</dbReference>
<dbReference type="EMBL" id="CP092882">
    <property type="protein sequence ID" value="UYV81437.1"/>
    <property type="molecule type" value="Genomic_DNA"/>
</dbReference>